<accession>E0UJ36</accession>
<organism evidence="1 2">
    <name type="scientific">Gloeothece verrucosa (strain PCC 7822)</name>
    <name type="common">Cyanothece sp. (strain PCC 7822)</name>
    <dbReference type="NCBI Taxonomy" id="497965"/>
    <lineage>
        <taxon>Bacteria</taxon>
        <taxon>Bacillati</taxon>
        <taxon>Cyanobacteriota</taxon>
        <taxon>Cyanophyceae</taxon>
        <taxon>Oscillatoriophycideae</taxon>
        <taxon>Chroococcales</taxon>
        <taxon>Aphanothecaceae</taxon>
        <taxon>Gloeothece</taxon>
        <taxon>Gloeothece verrucosa</taxon>
    </lineage>
</organism>
<proteinExistence type="predicted"/>
<reference evidence="2" key="1">
    <citation type="journal article" date="2011" name="MBio">
        <title>Novel metabolic attributes of the genus Cyanothece, comprising a group of unicellular nitrogen-fixing Cyanobacteria.</title>
        <authorList>
            <person name="Bandyopadhyay A."/>
            <person name="Elvitigala T."/>
            <person name="Welsh E."/>
            <person name="Stockel J."/>
            <person name="Liberton M."/>
            <person name="Min H."/>
            <person name="Sherman L.A."/>
            <person name="Pakrasi H.B."/>
        </authorList>
    </citation>
    <scope>NUCLEOTIDE SEQUENCE [LARGE SCALE GENOMIC DNA]</scope>
    <source>
        <strain evidence="2">PCC 7822</strain>
    </source>
</reference>
<evidence type="ECO:0000313" key="1">
    <source>
        <dbReference type="EMBL" id="ADN15739.1"/>
    </source>
</evidence>
<evidence type="ECO:0000313" key="2">
    <source>
        <dbReference type="Proteomes" id="UP000008206"/>
    </source>
</evidence>
<name>E0UJ36_GLOV7</name>
<sequence length="173" mass="20530">MINSFSLHWLDNLFTLFNLREAERNFQKPELTHVPKNQLTHQPREIQSQVAAHSSKLKAQTFLDKITVGVFFHHRDVRVALEDLTNAGFPLNSLTLMARNIERHNWLSQLNIFSHFEPEIFSFSRECEQFFQKFFCRGKYILVVEGTEEMVDFAAKVFARRRDHSKVWYLVKN</sequence>
<dbReference type="Proteomes" id="UP000008206">
    <property type="component" value="Chromosome"/>
</dbReference>
<dbReference type="EMBL" id="CP002198">
    <property type="protein sequence ID" value="ADN15739.1"/>
    <property type="molecule type" value="Genomic_DNA"/>
</dbReference>
<dbReference type="eggNOG" id="ENOG5032168">
    <property type="taxonomic scope" value="Bacteria"/>
</dbReference>
<keyword evidence="2" id="KW-1185">Reference proteome</keyword>
<dbReference type="KEGG" id="cyj:Cyan7822_3805"/>
<dbReference type="AlphaFoldDB" id="E0UJ36"/>
<gene>
    <name evidence="1" type="ordered locus">Cyan7822_3805</name>
</gene>
<protein>
    <submittedName>
        <fullName evidence="1">Uncharacterized protein</fullName>
    </submittedName>
</protein>
<dbReference type="HOGENOM" id="CLU_1568137_0_0_3"/>